<protein>
    <submittedName>
        <fullName evidence="3">Uncharacterized protein</fullName>
    </submittedName>
</protein>
<feature type="region of interest" description="Disordered" evidence="1">
    <location>
        <begin position="182"/>
        <end position="220"/>
    </location>
</feature>
<keyword evidence="4" id="KW-1185">Reference proteome</keyword>
<keyword evidence="2" id="KW-0472">Membrane</keyword>
<evidence type="ECO:0000313" key="3">
    <source>
        <dbReference type="EMBL" id="MBE1587689.1"/>
    </source>
</evidence>
<feature type="compositionally biased region" description="Polar residues" evidence="1">
    <location>
        <begin position="203"/>
        <end position="220"/>
    </location>
</feature>
<evidence type="ECO:0000256" key="2">
    <source>
        <dbReference type="SAM" id="Phobius"/>
    </source>
</evidence>
<organism evidence="3 4">
    <name type="scientific">Nonomuraea angiospora</name>
    <dbReference type="NCBI Taxonomy" id="46172"/>
    <lineage>
        <taxon>Bacteria</taxon>
        <taxon>Bacillati</taxon>
        <taxon>Actinomycetota</taxon>
        <taxon>Actinomycetes</taxon>
        <taxon>Streptosporangiales</taxon>
        <taxon>Streptosporangiaceae</taxon>
        <taxon>Nonomuraea</taxon>
    </lineage>
</organism>
<keyword evidence="2" id="KW-0812">Transmembrane</keyword>
<gene>
    <name evidence="3" type="ORF">H4W80_005947</name>
</gene>
<proteinExistence type="predicted"/>
<accession>A0ABR9M448</accession>
<sequence>MSNFEERLLSALKEEITTRTAEDDVTTTVTPVRRGSRRRYVGLSAALAGVAAAATATAVVLSGLGGSPAYAVTTGADGVITVRINKFDDPEGLRADLAEAGVTAVVDYLPEGQTCKEPRGANGNGPGEFSVSFGRSSGVTSFMIEKGEVPEGSTLVMAVSKSKAGDDQPPFGMSLTIVKGPVAPCEPTAMPGPGTQDGGGGLHTSTGDEGQGPSNDSATE</sequence>
<dbReference type="EMBL" id="JADBEK010000001">
    <property type="protein sequence ID" value="MBE1587689.1"/>
    <property type="molecule type" value="Genomic_DNA"/>
</dbReference>
<feature type="transmembrane region" description="Helical" evidence="2">
    <location>
        <begin position="40"/>
        <end position="64"/>
    </location>
</feature>
<evidence type="ECO:0000313" key="4">
    <source>
        <dbReference type="Proteomes" id="UP000633509"/>
    </source>
</evidence>
<comment type="caution">
    <text evidence="3">The sequence shown here is derived from an EMBL/GenBank/DDBJ whole genome shotgun (WGS) entry which is preliminary data.</text>
</comment>
<name>A0ABR9M448_9ACTN</name>
<dbReference type="Proteomes" id="UP000633509">
    <property type="component" value="Unassembled WGS sequence"/>
</dbReference>
<keyword evidence="2" id="KW-1133">Transmembrane helix</keyword>
<dbReference type="RefSeq" id="WP_192788040.1">
    <property type="nucleotide sequence ID" value="NZ_JADBEK010000001.1"/>
</dbReference>
<reference evidence="3 4" key="1">
    <citation type="submission" date="2020-10" db="EMBL/GenBank/DDBJ databases">
        <title>Sequencing the genomes of 1000 actinobacteria strains.</title>
        <authorList>
            <person name="Klenk H.-P."/>
        </authorList>
    </citation>
    <scope>NUCLEOTIDE SEQUENCE [LARGE SCALE GENOMIC DNA]</scope>
    <source>
        <strain evidence="3 4">DSM 43173</strain>
    </source>
</reference>
<evidence type="ECO:0000256" key="1">
    <source>
        <dbReference type="SAM" id="MobiDB-lite"/>
    </source>
</evidence>